<dbReference type="InterPro" id="IPR009506">
    <property type="entry name" value="YjiS-like"/>
</dbReference>
<dbReference type="STRING" id="154981.AKJ29_07445"/>
<sequence>MAHATEILNAHAGIVDRFFSMLEGWKEAYANHALFRETVRELSKLTNAELNDLGISRGEIHAIAHKAAYGA</sequence>
<dbReference type="Proteomes" id="UP000050471">
    <property type="component" value="Unassembled WGS sequence"/>
</dbReference>
<accession>A0A0P7KJK4</accession>
<dbReference type="EMBL" id="LKBA01000019">
    <property type="protein sequence ID" value="KPN62106.1"/>
    <property type="molecule type" value="Genomic_DNA"/>
</dbReference>
<evidence type="ECO:0000259" key="1">
    <source>
        <dbReference type="Pfam" id="PF06568"/>
    </source>
</evidence>
<dbReference type="Pfam" id="PF06568">
    <property type="entry name" value="YjiS-like"/>
    <property type="match status" value="1"/>
</dbReference>
<organism evidence="2 3">
    <name type="scientific">Aliiroseovarius crassostreae</name>
    <dbReference type="NCBI Taxonomy" id="154981"/>
    <lineage>
        <taxon>Bacteria</taxon>
        <taxon>Pseudomonadati</taxon>
        <taxon>Pseudomonadota</taxon>
        <taxon>Alphaproteobacteria</taxon>
        <taxon>Rhodobacterales</taxon>
        <taxon>Paracoccaceae</taxon>
        <taxon>Aliiroseovarius</taxon>
    </lineage>
</organism>
<reference evidence="2 3" key="1">
    <citation type="submission" date="2015-09" db="EMBL/GenBank/DDBJ databases">
        <title>Draft genome sequence of Aliiroseovarius crassostreae CV919-312TSm, the causative agent of Roseovarius Oyster Disease (formerly Juvenile Oyster Disease).</title>
        <authorList>
            <person name="Kessner L."/>
            <person name="Spinard E."/>
            <person name="Nelson D."/>
        </authorList>
    </citation>
    <scope>NUCLEOTIDE SEQUENCE [LARGE SCALE GENOMIC DNA]</scope>
    <source>
        <strain evidence="2 3">CV919-312</strain>
    </source>
</reference>
<feature type="domain" description="YjiS-like" evidence="1">
    <location>
        <begin position="27"/>
        <end position="61"/>
    </location>
</feature>
<gene>
    <name evidence="2" type="ORF">AKJ29_07445</name>
</gene>
<name>A0A0P7KJK4_9RHOB</name>
<proteinExistence type="predicted"/>
<evidence type="ECO:0000313" key="2">
    <source>
        <dbReference type="EMBL" id="KPN62106.1"/>
    </source>
</evidence>
<evidence type="ECO:0000313" key="3">
    <source>
        <dbReference type="Proteomes" id="UP000050471"/>
    </source>
</evidence>
<dbReference type="RefSeq" id="WP_055191475.1">
    <property type="nucleotide sequence ID" value="NZ_FPBS01000041.1"/>
</dbReference>
<keyword evidence="3" id="KW-1185">Reference proteome</keyword>
<dbReference type="AlphaFoldDB" id="A0A0P7KJK4"/>
<protein>
    <recommendedName>
        <fullName evidence="1">YjiS-like domain-containing protein</fullName>
    </recommendedName>
</protein>
<comment type="caution">
    <text evidence="2">The sequence shown here is derived from an EMBL/GenBank/DDBJ whole genome shotgun (WGS) entry which is preliminary data.</text>
</comment>